<evidence type="ECO:0000256" key="1">
    <source>
        <dbReference type="SAM" id="MobiDB-lite"/>
    </source>
</evidence>
<keyword evidence="3" id="KW-1185">Reference proteome</keyword>
<feature type="compositionally biased region" description="Basic and acidic residues" evidence="1">
    <location>
        <begin position="192"/>
        <end position="209"/>
    </location>
</feature>
<dbReference type="Proteomes" id="UP000813385">
    <property type="component" value="Unassembled WGS sequence"/>
</dbReference>
<organism evidence="2 3">
    <name type="scientific">Plectosphaerella cucumerina</name>
    <dbReference type="NCBI Taxonomy" id="40658"/>
    <lineage>
        <taxon>Eukaryota</taxon>
        <taxon>Fungi</taxon>
        <taxon>Dikarya</taxon>
        <taxon>Ascomycota</taxon>
        <taxon>Pezizomycotina</taxon>
        <taxon>Sordariomycetes</taxon>
        <taxon>Hypocreomycetidae</taxon>
        <taxon>Glomerellales</taxon>
        <taxon>Plectosphaerellaceae</taxon>
        <taxon>Plectosphaerella</taxon>
    </lineage>
</organism>
<name>A0A8K0TJM2_9PEZI</name>
<gene>
    <name evidence="2" type="ORF">B0T11DRAFT_351214</name>
</gene>
<evidence type="ECO:0000313" key="3">
    <source>
        <dbReference type="Proteomes" id="UP000813385"/>
    </source>
</evidence>
<accession>A0A8K0TJM2</accession>
<dbReference type="EMBL" id="JAGPXD010000003">
    <property type="protein sequence ID" value="KAH7361476.1"/>
    <property type="molecule type" value="Genomic_DNA"/>
</dbReference>
<feature type="region of interest" description="Disordered" evidence="1">
    <location>
        <begin position="189"/>
        <end position="227"/>
    </location>
</feature>
<evidence type="ECO:0000313" key="2">
    <source>
        <dbReference type="EMBL" id="KAH7361476.1"/>
    </source>
</evidence>
<reference evidence="2" key="1">
    <citation type="journal article" date="2021" name="Nat. Commun.">
        <title>Genetic determinants of endophytism in the Arabidopsis root mycobiome.</title>
        <authorList>
            <person name="Mesny F."/>
            <person name="Miyauchi S."/>
            <person name="Thiergart T."/>
            <person name="Pickel B."/>
            <person name="Atanasova L."/>
            <person name="Karlsson M."/>
            <person name="Huettel B."/>
            <person name="Barry K.W."/>
            <person name="Haridas S."/>
            <person name="Chen C."/>
            <person name="Bauer D."/>
            <person name="Andreopoulos W."/>
            <person name="Pangilinan J."/>
            <person name="LaButti K."/>
            <person name="Riley R."/>
            <person name="Lipzen A."/>
            <person name="Clum A."/>
            <person name="Drula E."/>
            <person name="Henrissat B."/>
            <person name="Kohler A."/>
            <person name="Grigoriev I.V."/>
            <person name="Martin F.M."/>
            <person name="Hacquard S."/>
        </authorList>
    </citation>
    <scope>NUCLEOTIDE SEQUENCE</scope>
    <source>
        <strain evidence="2">MPI-CAGE-AT-0016</strain>
    </source>
</reference>
<comment type="caution">
    <text evidence="2">The sequence shown here is derived from an EMBL/GenBank/DDBJ whole genome shotgun (WGS) entry which is preliminary data.</text>
</comment>
<protein>
    <submittedName>
        <fullName evidence="2">Uncharacterized protein</fullName>
    </submittedName>
</protein>
<sequence length="227" mass="25389">MDLGNQRSFRPLDSEQVPVAQHHKNIDENGKARPVLLQPYPPSVIRAEGFEYTSNRDPCERCIGYIAKGFIHKNMNWTSPQHVWIEAVCEHVKADTQKCGRCFGFSGTSDAECVPIDGHLKDAWKVFKESHKKLKDADKANEVAKAKKKIAQSVSDAARSAKQAVEASTRIADAVTLLAHDYRLVHSQNSYEDGHVNDEEDQVGDRDEISSLPSLRRSSSFGLRDSE</sequence>
<feature type="compositionally biased region" description="Low complexity" evidence="1">
    <location>
        <begin position="210"/>
        <end position="227"/>
    </location>
</feature>
<proteinExistence type="predicted"/>
<dbReference type="AlphaFoldDB" id="A0A8K0TJM2"/>